<feature type="transmembrane region" description="Helical" evidence="6">
    <location>
        <begin position="289"/>
        <end position="311"/>
    </location>
</feature>
<evidence type="ECO:0000256" key="6">
    <source>
        <dbReference type="SAM" id="Phobius"/>
    </source>
</evidence>
<proteinExistence type="predicted"/>
<dbReference type="GO" id="GO:0005886">
    <property type="term" value="C:plasma membrane"/>
    <property type="evidence" value="ECO:0007669"/>
    <property type="project" value="UniProtKB-SubCell"/>
</dbReference>
<comment type="subcellular location">
    <subcellularLocation>
        <location evidence="1">Cell membrane</location>
        <topology evidence="1">Multi-pass membrane protein</topology>
    </subcellularLocation>
</comment>
<feature type="transmembrane region" description="Helical" evidence="6">
    <location>
        <begin position="13"/>
        <end position="34"/>
    </location>
</feature>
<keyword evidence="3 6" id="KW-0812">Transmembrane</keyword>
<dbReference type="PANTHER" id="PTHR32196">
    <property type="entry name" value="ABC TRANSPORTER PERMEASE PROTEIN YPHD-RELATED-RELATED"/>
    <property type="match status" value="1"/>
</dbReference>
<accession>A0AAU8EWE1</accession>
<name>A0AAU8EWE1_9MICC</name>
<dbReference type="GO" id="GO:0022857">
    <property type="term" value="F:transmembrane transporter activity"/>
    <property type="evidence" value="ECO:0007669"/>
    <property type="project" value="InterPro"/>
</dbReference>
<feature type="transmembrane region" description="Helical" evidence="6">
    <location>
        <begin position="239"/>
        <end position="256"/>
    </location>
</feature>
<dbReference type="AlphaFoldDB" id="A0AAU8EWE1"/>
<sequence>MTTKRLVLRGINWFMPAATIGLMVHFSVVTKSFLTGGNLLAVLTQNGPTFIVAVVAAVLLMAGYVDLSVGSTLALAGVCSGLTFLSAGIIPGLIVGILVGTVIGAINGVLIGWLNLSPLVVTLGMLAATRGVAQFLAPDSLYGFPADVNVLGNGSVLGVSYLGIAALLVIGIALVAMNRLPIGRRIVAIGVNSRASYLVGIPVKRISVLLYIVVGLAAGLAGVLQVARLDSAPSGTLGVGFEVTVLTAVLLGGIPFNGGRGSVLRVVLGVWLIAVLKNGLTLLNLGPEIAGIVTGSVLVLAAGLEAVRFWVQRTK</sequence>
<feature type="transmembrane region" description="Helical" evidence="6">
    <location>
        <begin position="46"/>
        <end position="64"/>
    </location>
</feature>
<evidence type="ECO:0000256" key="4">
    <source>
        <dbReference type="ARBA" id="ARBA00022989"/>
    </source>
</evidence>
<feature type="transmembrane region" description="Helical" evidence="6">
    <location>
        <begin position="208"/>
        <end position="227"/>
    </location>
</feature>
<dbReference type="EMBL" id="CP159280">
    <property type="protein sequence ID" value="XCH13894.1"/>
    <property type="molecule type" value="Genomic_DNA"/>
</dbReference>
<dbReference type="InterPro" id="IPR001851">
    <property type="entry name" value="ABC_transp_permease"/>
</dbReference>
<dbReference type="CDD" id="cd06579">
    <property type="entry name" value="TM_PBP1_transp_AraH_like"/>
    <property type="match status" value="1"/>
</dbReference>
<evidence type="ECO:0000256" key="5">
    <source>
        <dbReference type="ARBA" id="ARBA00023136"/>
    </source>
</evidence>
<evidence type="ECO:0000256" key="1">
    <source>
        <dbReference type="ARBA" id="ARBA00004651"/>
    </source>
</evidence>
<geneLocation type="plasmid" evidence="7">
    <name>unnamed</name>
</geneLocation>
<keyword evidence="7" id="KW-0614">Plasmid</keyword>
<feature type="transmembrane region" description="Helical" evidence="6">
    <location>
        <begin position="156"/>
        <end position="176"/>
    </location>
</feature>
<reference evidence="7" key="1">
    <citation type="submission" date="2024-06" db="EMBL/GenBank/DDBJ databases">
        <title>Biodegradation of dimethachlon by Arthrobacter sp. K5: mechanistic insights and ecological implications.</title>
        <authorList>
            <person name="Hu S."/>
            <person name="Lu P."/>
        </authorList>
    </citation>
    <scope>NUCLEOTIDE SEQUENCE</scope>
    <source>
        <strain evidence="7">K5</strain>
        <plasmid evidence="7">unnamed</plasmid>
    </source>
</reference>
<keyword evidence="2" id="KW-1003">Cell membrane</keyword>
<keyword evidence="5 6" id="KW-0472">Membrane</keyword>
<evidence type="ECO:0000256" key="3">
    <source>
        <dbReference type="ARBA" id="ARBA00022692"/>
    </source>
</evidence>
<evidence type="ECO:0000313" key="7">
    <source>
        <dbReference type="EMBL" id="XCH13894.1"/>
    </source>
</evidence>
<keyword evidence="4 6" id="KW-1133">Transmembrane helix</keyword>
<protein>
    <submittedName>
        <fullName evidence="7">ABC transporter permease</fullName>
    </submittedName>
</protein>
<evidence type="ECO:0000256" key="2">
    <source>
        <dbReference type="ARBA" id="ARBA00022475"/>
    </source>
</evidence>
<gene>
    <name evidence="7" type="ORF">ABRP34_22560</name>
</gene>
<feature type="transmembrane region" description="Helical" evidence="6">
    <location>
        <begin position="84"/>
        <end position="106"/>
    </location>
</feature>
<feature type="transmembrane region" description="Helical" evidence="6">
    <location>
        <begin position="263"/>
        <end position="283"/>
    </location>
</feature>
<dbReference type="Pfam" id="PF02653">
    <property type="entry name" value="BPD_transp_2"/>
    <property type="match status" value="1"/>
</dbReference>
<dbReference type="RefSeq" id="WP_353713591.1">
    <property type="nucleotide sequence ID" value="NZ_CP159280.1"/>
</dbReference>
<organism evidence="7">
    <name type="scientific">Arthrobacter sp. K5</name>
    <dbReference type="NCBI Taxonomy" id="2839623"/>
    <lineage>
        <taxon>Bacteria</taxon>
        <taxon>Bacillati</taxon>
        <taxon>Actinomycetota</taxon>
        <taxon>Actinomycetes</taxon>
        <taxon>Micrococcales</taxon>
        <taxon>Micrococcaceae</taxon>
        <taxon>Arthrobacter</taxon>
    </lineage>
</organism>